<evidence type="ECO:0000256" key="2">
    <source>
        <dbReference type="ARBA" id="ARBA00022801"/>
    </source>
</evidence>
<evidence type="ECO:0000256" key="1">
    <source>
        <dbReference type="ARBA" id="ARBA00001946"/>
    </source>
</evidence>
<dbReference type="Proteomes" id="UP000004703">
    <property type="component" value="Chromosome"/>
</dbReference>
<dbReference type="CDD" id="cd04663">
    <property type="entry name" value="NUDIX_Hydrolase"/>
    <property type="match status" value="1"/>
</dbReference>
<keyword evidence="2 4" id="KW-0378">Hydrolase</keyword>
<protein>
    <submittedName>
        <fullName evidence="4">NTP pyrophosphohydrolase including oxidative damage repair enzyme</fullName>
    </submittedName>
</protein>
<dbReference type="PROSITE" id="PS51462">
    <property type="entry name" value="NUDIX"/>
    <property type="match status" value="1"/>
</dbReference>
<name>A0A5E8H5U4_ROSAD</name>
<dbReference type="InterPro" id="IPR000086">
    <property type="entry name" value="NUDIX_hydrolase_dom"/>
</dbReference>
<dbReference type="Gene3D" id="3.90.79.10">
    <property type="entry name" value="Nucleoside Triphosphate Pyrophosphohydrolase"/>
    <property type="match status" value="1"/>
</dbReference>
<feature type="domain" description="Nudix hydrolase" evidence="3">
    <location>
        <begin position="60"/>
        <end position="204"/>
    </location>
</feature>
<dbReference type="AlphaFoldDB" id="A0A5E8H5U4"/>
<reference evidence="4 5" key="1">
    <citation type="submission" date="2008-01" db="EMBL/GenBank/DDBJ databases">
        <authorList>
            <person name="Wagner-Dobler I."/>
            <person name="Ferriera S."/>
            <person name="Johnson J."/>
            <person name="Kravitz S."/>
            <person name="Beeson K."/>
            <person name="Sutton G."/>
            <person name="Rogers Y.-H."/>
            <person name="Friedman R."/>
            <person name="Frazier M."/>
            <person name="Venter J.C."/>
        </authorList>
    </citation>
    <scope>NUCLEOTIDE SEQUENCE [LARGE SCALE GENOMIC DNA]</scope>
    <source>
        <strain evidence="5">DSM 17067 / NCIMB 14079 / DFL-11</strain>
    </source>
</reference>
<dbReference type="Pfam" id="PF00293">
    <property type="entry name" value="NUDIX"/>
    <property type="match status" value="1"/>
</dbReference>
<proteinExistence type="predicted"/>
<gene>
    <name evidence="4" type="ORF">SADFL11_4030</name>
</gene>
<accession>A0A5E8H5U4</accession>
<dbReference type="SUPFAM" id="SSF55811">
    <property type="entry name" value="Nudix"/>
    <property type="match status" value="1"/>
</dbReference>
<evidence type="ECO:0000259" key="3">
    <source>
        <dbReference type="PROSITE" id="PS51462"/>
    </source>
</evidence>
<dbReference type="PROSITE" id="PS00893">
    <property type="entry name" value="NUDIX_BOX"/>
    <property type="match status" value="1"/>
</dbReference>
<evidence type="ECO:0000313" key="5">
    <source>
        <dbReference type="Proteomes" id="UP000004703"/>
    </source>
</evidence>
<organism evidence="4 5">
    <name type="scientific">Roseibium alexandrii (strain DSM 17067 / NCIMB 14079 / DFL-11)</name>
    <name type="common">Labrenzia alexandrii</name>
    <dbReference type="NCBI Taxonomy" id="244592"/>
    <lineage>
        <taxon>Bacteria</taxon>
        <taxon>Pseudomonadati</taxon>
        <taxon>Pseudomonadota</taxon>
        <taxon>Alphaproteobacteria</taxon>
        <taxon>Hyphomicrobiales</taxon>
        <taxon>Stappiaceae</taxon>
        <taxon>Roseibium</taxon>
    </lineage>
</organism>
<dbReference type="InterPro" id="IPR020084">
    <property type="entry name" value="NUDIX_hydrolase_CS"/>
</dbReference>
<dbReference type="InterPro" id="IPR015797">
    <property type="entry name" value="NUDIX_hydrolase-like_dom_sf"/>
</dbReference>
<evidence type="ECO:0000313" key="4">
    <source>
        <dbReference type="EMBL" id="EEE46741.2"/>
    </source>
</evidence>
<dbReference type="EMBL" id="ACCU02000004">
    <property type="protein sequence ID" value="EEE46741.2"/>
    <property type="molecule type" value="Genomic_DNA"/>
</dbReference>
<reference evidence="4 5" key="2">
    <citation type="submission" date="2013-04" db="EMBL/GenBank/DDBJ databases">
        <authorList>
            <person name="Fiebig A."/>
            <person name="Pradella S."/>
            <person name="Wagner-Doebler I."/>
        </authorList>
    </citation>
    <scope>NUCLEOTIDE SEQUENCE [LARGE SCALE GENOMIC DNA]</scope>
    <source>
        <strain evidence="5">DSM 17067 / NCIMB 14079 / DFL-11</strain>
    </source>
</reference>
<comment type="cofactor">
    <cofactor evidence="1">
        <name>Mg(2+)</name>
        <dbReference type="ChEBI" id="CHEBI:18420"/>
    </cofactor>
</comment>
<dbReference type="GO" id="GO:0016787">
    <property type="term" value="F:hydrolase activity"/>
    <property type="evidence" value="ECO:0007669"/>
    <property type="project" value="UniProtKB-KW"/>
</dbReference>
<sequence>MIRILNSIIFYCFTIIFQFEIHPSNDLGNQIRQICILVFFCPGGTDTKQAPQRAAEPLMKIFHKAYVYLTCGPELLVFEEADNPRPDLQVPGGTLDPGESYLQGAIREFSEETGLTLDIALESFADQDHFIDNVPGILDGLHRRRHFHGTIPEKPADEWEHFEMTPSAGGAPIRFRLFWIDLFSEEAPPETRFFEGFGAQLEALRSRMEGQINGSR</sequence>
<comment type="caution">
    <text evidence="4">The sequence shown here is derived from an EMBL/GenBank/DDBJ whole genome shotgun (WGS) entry which is preliminary data.</text>
</comment>